<dbReference type="GO" id="GO:1904680">
    <property type="term" value="F:peptide transmembrane transporter activity"/>
    <property type="evidence" value="ECO:0007669"/>
    <property type="project" value="InterPro"/>
</dbReference>
<evidence type="ECO:0000256" key="4">
    <source>
        <dbReference type="ARBA" id="ARBA00022692"/>
    </source>
</evidence>
<dbReference type="EMBL" id="BMJS01000020">
    <property type="protein sequence ID" value="GGG00690.1"/>
    <property type="molecule type" value="Genomic_DNA"/>
</dbReference>
<keyword evidence="11" id="KW-1185">Reference proteome</keyword>
<comment type="similarity">
    <text evidence="8">Belongs to the major facilitator superfamily. Proton-dependent oligopeptide transporter (POT/PTR) (TC 2.A.17) family.</text>
</comment>
<feature type="transmembrane region" description="Helical" evidence="9">
    <location>
        <begin position="102"/>
        <end position="118"/>
    </location>
</feature>
<dbReference type="NCBIfam" id="TIGR00924">
    <property type="entry name" value="yjdL_sub1_fam"/>
    <property type="match status" value="1"/>
</dbReference>
<keyword evidence="5" id="KW-0653">Protein transport</keyword>
<evidence type="ECO:0000256" key="9">
    <source>
        <dbReference type="SAM" id="Phobius"/>
    </source>
</evidence>
<feature type="transmembrane region" description="Helical" evidence="9">
    <location>
        <begin position="450"/>
        <end position="471"/>
    </location>
</feature>
<evidence type="ECO:0000256" key="6">
    <source>
        <dbReference type="ARBA" id="ARBA00022989"/>
    </source>
</evidence>
<feature type="transmembrane region" description="Helical" evidence="9">
    <location>
        <begin position="139"/>
        <end position="158"/>
    </location>
</feature>
<dbReference type="InterPro" id="IPR050171">
    <property type="entry name" value="MFS_Transporters"/>
</dbReference>
<dbReference type="InterPro" id="IPR000109">
    <property type="entry name" value="POT_fam"/>
</dbReference>
<dbReference type="SUPFAM" id="SSF103473">
    <property type="entry name" value="MFS general substrate transporter"/>
    <property type="match status" value="1"/>
</dbReference>
<keyword evidence="6 9" id="KW-1133">Transmembrane helix</keyword>
<feature type="transmembrane region" description="Helical" evidence="9">
    <location>
        <begin position="235"/>
        <end position="253"/>
    </location>
</feature>
<dbReference type="GO" id="GO:0005886">
    <property type="term" value="C:plasma membrane"/>
    <property type="evidence" value="ECO:0007669"/>
    <property type="project" value="UniProtKB-SubCell"/>
</dbReference>
<feature type="transmembrane region" description="Helical" evidence="9">
    <location>
        <begin position="260"/>
        <end position="279"/>
    </location>
</feature>
<feature type="transmembrane region" description="Helical" evidence="9">
    <location>
        <begin position="170"/>
        <end position="192"/>
    </location>
</feature>
<protein>
    <submittedName>
        <fullName evidence="10">Dipeptide and tripeptide permease A</fullName>
    </submittedName>
</protein>
<feature type="transmembrane region" description="Helical" evidence="9">
    <location>
        <begin position="341"/>
        <end position="366"/>
    </location>
</feature>
<dbReference type="CDD" id="cd17346">
    <property type="entry name" value="MFS_DtpA_like"/>
    <property type="match status" value="1"/>
</dbReference>
<keyword evidence="7 9" id="KW-0472">Membrane</keyword>
<dbReference type="AlphaFoldDB" id="A0A8J2Z538"/>
<evidence type="ECO:0000256" key="2">
    <source>
        <dbReference type="ARBA" id="ARBA00022448"/>
    </source>
</evidence>
<feature type="transmembrane region" description="Helical" evidence="9">
    <location>
        <begin position="407"/>
        <end position="430"/>
    </location>
</feature>
<organism evidence="10 11">
    <name type="scientific">Cysteiniphilum litorale</name>
    <dbReference type="NCBI Taxonomy" id="2056700"/>
    <lineage>
        <taxon>Bacteria</taxon>
        <taxon>Pseudomonadati</taxon>
        <taxon>Pseudomonadota</taxon>
        <taxon>Gammaproteobacteria</taxon>
        <taxon>Thiotrichales</taxon>
        <taxon>Fastidiosibacteraceae</taxon>
        <taxon>Cysteiniphilum</taxon>
    </lineage>
</organism>
<keyword evidence="4 8" id="KW-0812">Transmembrane</keyword>
<dbReference type="InterPro" id="IPR036259">
    <property type="entry name" value="MFS_trans_sf"/>
</dbReference>
<keyword evidence="5" id="KW-0571">Peptide transport</keyword>
<evidence type="ECO:0000256" key="5">
    <source>
        <dbReference type="ARBA" id="ARBA00022856"/>
    </source>
</evidence>
<feature type="transmembrane region" description="Helical" evidence="9">
    <location>
        <begin position="378"/>
        <end position="400"/>
    </location>
</feature>
<dbReference type="Pfam" id="PF00854">
    <property type="entry name" value="PTR2"/>
    <property type="match status" value="1"/>
</dbReference>
<dbReference type="PANTHER" id="PTHR23517:SF15">
    <property type="entry name" value="PROTON-DEPENDENT OLIGOPEPTIDE FAMILY TRANSPORT PROTEIN"/>
    <property type="match status" value="1"/>
</dbReference>
<evidence type="ECO:0000313" key="10">
    <source>
        <dbReference type="EMBL" id="GGG00690.1"/>
    </source>
</evidence>
<reference evidence="10" key="1">
    <citation type="journal article" date="2014" name="Int. J. Syst. Evol. Microbiol.">
        <title>Complete genome sequence of Corynebacterium casei LMG S-19264T (=DSM 44701T), isolated from a smear-ripened cheese.</title>
        <authorList>
            <consortium name="US DOE Joint Genome Institute (JGI-PGF)"/>
            <person name="Walter F."/>
            <person name="Albersmeier A."/>
            <person name="Kalinowski J."/>
            <person name="Ruckert C."/>
        </authorList>
    </citation>
    <scope>NUCLEOTIDE SEQUENCE</scope>
    <source>
        <strain evidence="10">CGMCC 1.15758</strain>
    </source>
</reference>
<keyword evidence="3" id="KW-1003">Cell membrane</keyword>
<dbReference type="Gene3D" id="1.20.1250.20">
    <property type="entry name" value="MFS general substrate transporter like domains"/>
    <property type="match status" value="1"/>
</dbReference>
<dbReference type="OrthoDB" id="9772725at2"/>
<evidence type="ECO:0000256" key="1">
    <source>
        <dbReference type="ARBA" id="ARBA00004651"/>
    </source>
</evidence>
<feature type="transmembrane region" description="Helical" evidence="9">
    <location>
        <begin position="12"/>
        <end position="37"/>
    </location>
</feature>
<dbReference type="RefSeq" id="WP_117003067.1">
    <property type="nucleotide sequence ID" value="NZ_BMJS01000020.1"/>
</dbReference>
<dbReference type="Proteomes" id="UP000636949">
    <property type="component" value="Unassembled WGS sequence"/>
</dbReference>
<dbReference type="PANTHER" id="PTHR23517">
    <property type="entry name" value="RESISTANCE PROTEIN MDTM, PUTATIVE-RELATED-RELATED"/>
    <property type="match status" value="1"/>
</dbReference>
<feature type="transmembrane region" description="Helical" evidence="9">
    <location>
        <begin position="49"/>
        <end position="68"/>
    </location>
</feature>
<name>A0A8J2Z538_9GAMM</name>
<keyword evidence="2 8" id="KW-0813">Transport</keyword>
<proteinExistence type="inferred from homology"/>
<feature type="transmembrane region" description="Helical" evidence="9">
    <location>
        <begin position="80"/>
        <end position="96"/>
    </location>
</feature>
<dbReference type="InterPro" id="IPR018456">
    <property type="entry name" value="PTR2_symporter_CS"/>
</dbReference>
<comment type="caution">
    <text evidence="10">The sequence shown here is derived from an EMBL/GenBank/DDBJ whole genome shotgun (WGS) entry which is preliminary data.</text>
</comment>
<dbReference type="GO" id="GO:0006857">
    <property type="term" value="P:oligopeptide transport"/>
    <property type="evidence" value="ECO:0007669"/>
    <property type="project" value="InterPro"/>
</dbReference>
<dbReference type="PROSITE" id="PS01023">
    <property type="entry name" value="PTR2_2"/>
    <property type="match status" value="1"/>
</dbReference>
<sequence>METIARKHPKAFYTIFMLEVWERFGYMALTGILAVYLTRKLNMPTDQAFILYGAFAALVYAFIVLGGYLGDKILGAKRTIILGLITLLAGYILMTLNSVSTVYYAMSLICIGTGLFKSNPSSLLAKCYPQDDGNRLHNAFTLFYMAINIGSMLGLFIVPTLAHNFGYSAAFSAAVIATFLSLLTFVGFGFTMKNVHTEAGAKPLNLKALALTIISVIVLVFIVERLLNNIALAKSIVVLTFTVTLLAYLWLMFSIKKEGFFFKMLLALILMTEAIAYKISYMQMQTSINFYAINNTIHSIFGIPIAPETFQALNPIWVVIMSPILAYYYTKSNNTKYSLSIYHKFTLGMLLLSLSFITLYCSKFFANDAGIISSNWLILSYFLQSTGELLISALGLAMVAQLVPLRFTGFVIGLWWVFMAFASLLGGYVASLTSPKSATVTNTLTQLDNYTHVFLWIGICIFIFTCFMFSLSPLKKRLLG</sequence>
<reference evidence="10" key="2">
    <citation type="submission" date="2020-09" db="EMBL/GenBank/DDBJ databases">
        <authorList>
            <person name="Sun Q."/>
            <person name="Zhou Y."/>
        </authorList>
    </citation>
    <scope>NUCLEOTIDE SEQUENCE</scope>
    <source>
        <strain evidence="10">CGMCC 1.15758</strain>
    </source>
</reference>
<evidence type="ECO:0000256" key="8">
    <source>
        <dbReference type="RuleBase" id="RU003755"/>
    </source>
</evidence>
<evidence type="ECO:0000256" key="3">
    <source>
        <dbReference type="ARBA" id="ARBA00022475"/>
    </source>
</evidence>
<feature type="transmembrane region" description="Helical" evidence="9">
    <location>
        <begin position="204"/>
        <end position="223"/>
    </location>
</feature>
<dbReference type="InterPro" id="IPR005279">
    <property type="entry name" value="Dipep/tripep_permease"/>
</dbReference>
<accession>A0A8J2Z538</accession>
<evidence type="ECO:0000256" key="7">
    <source>
        <dbReference type="ARBA" id="ARBA00023136"/>
    </source>
</evidence>
<evidence type="ECO:0000313" key="11">
    <source>
        <dbReference type="Proteomes" id="UP000636949"/>
    </source>
</evidence>
<gene>
    <name evidence="10" type="primary">dtpA</name>
    <name evidence="10" type="ORF">GCM10010995_17580</name>
</gene>
<comment type="subcellular location">
    <subcellularLocation>
        <location evidence="1">Cell membrane</location>
        <topology evidence="1">Multi-pass membrane protein</topology>
    </subcellularLocation>
    <subcellularLocation>
        <location evidence="8">Membrane</location>
        <topology evidence="8">Multi-pass membrane protein</topology>
    </subcellularLocation>
</comment>